<dbReference type="NCBIfam" id="TIGR01988">
    <property type="entry name" value="Ubi-OHases"/>
    <property type="match status" value="1"/>
</dbReference>
<feature type="domain" description="FAD-binding" evidence="8">
    <location>
        <begin position="2"/>
        <end position="340"/>
    </location>
</feature>
<name>A0A4V3B998_9RHOB</name>
<proteinExistence type="inferred from homology"/>
<dbReference type="GO" id="GO:0016705">
    <property type="term" value="F:oxidoreductase activity, acting on paired donors, with incorporation or reduction of molecular oxygen"/>
    <property type="evidence" value="ECO:0007669"/>
    <property type="project" value="InterPro"/>
</dbReference>
<evidence type="ECO:0000256" key="4">
    <source>
        <dbReference type="ARBA" id="ARBA00022630"/>
    </source>
</evidence>
<dbReference type="InterPro" id="IPR010971">
    <property type="entry name" value="UbiH/COQ6"/>
</dbReference>
<evidence type="ECO:0000256" key="6">
    <source>
        <dbReference type="ARBA" id="ARBA00023002"/>
    </source>
</evidence>
<dbReference type="OrthoDB" id="9796623at2"/>
<dbReference type="InterPro" id="IPR036188">
    <property type="entry name" value="FAD/NAD-bd_sf"/>
</dbReference>
<dbReference type="PRINTS" id="PR00420">
    <property type="entry name" value="RNGMNOXGNASE"/>
</dbReference>
<dbReference type="PANTHER" id="PTHR43876">
    <property type="entry name" value="UBIQUINONE BIOSYNTHESIS MONOOXYGENASE COQ6, MITOCHONDRIAL"/>
    <property type="match status" value="1"/>
</dbReference>
<accession>A0A4V3B998</accession>
<dbReference type="UniPathway" id="UPA00232"/>
<gene>
    <name evidence="9" type="ORF">E2L08_10580</name>
</gene>
<dbReference type="InterPro" id="IPR051205">
    <property type="entry name" value="UbiH/COQ6_monooxygenase"/>
</dbReference>
<keyword evidence="6" id="KW-0560">Oxidoreductase</keyword>
<dbReference type="InterPro" id="IPR002938">
    <property type="entry name" value="FAD-bd"/>
</dbReference>
<comment type="caution">
    <text evidence="9">The sequence shown here is derived from an EMBL/GenBank/DDBJ whole genome shotgun (WGS) entry which is preliminary data.</text>
</comment>
<evidence type="ECO:0000313" key="9">
    <source>
        <dbReference type="EMBL" id="TDL78379.1"/>
    </source>
</evidence>
<dbReference type="AlphaFoldDB" id="A0A4V3B998"/>
<reference evidence="9 10" key="1">
    <citation type="submission" date="2019-03" db="EMBL/GenBank/DDBJ databases">
        <title>Primorskyibacter sp. SS33 isolated from sediments.</title>
        <authorList>
            <person name="Xunke S."/>
        </authorList>
    </citation>
    <scope>NUCLEOTIDE SEQUENCE [LARGE SCALE GENOMIC DNA]</scope>
    <source>
        <strain evidence="9 10">SS33</strain>
    </source>
</reference>
<keyword evidence="4" id="KW-0285">Flavoprotein</keyword>
<dbReference type="RefSeq" id="WP_133397052.1">
    <property type="nucleotide sequence ID" value="NZ_SNAA01000011.1"/>
</dbReference>
<keyword evidence="10" id="KW-1185">Reference proteome</keyword>
<dbReference type="GO" id="GO:0004497">
    <property type="term" value="F:monooxygenase activity"/>
    <property type="evidence" value="ECO:0007669"/>
    <property type="project" value="UniProtKB-KW"/>
</dbReference>
<comment type="cofactor">
    <cofactor evidence="1">
        <name>FAD</name>
        <dbReference type="ChEBI" id="CHEBI:57692"/>
    </cofactor>
</comment>
<comment type="pathway">
    <text evidence="2">Cofactor biosynthesis; ubiquinone biosynthesis.</text>
</comment>
<dbReference type="GO" id="GO:0071949">
    <property type="term" value="F:FAD binding"/>
    <property type="evidence" value="ECO:0007669"/>
    <property type="project" value="InterPro"/>
</dbReference>
<dbReference type="InterPro" id="IPR018168">
    <property type="entry name" value="Ubi_Hdrlase_CS"/>
</dbReference>
<evidence type="ECO:0000256" key="5">
    <source>
        <dbReference type="ARBA" id="ARBA00022827"/>
    </source>
</evidence>
<evidence type="ECO:0000313" key="10">
    <source>
        <dbReference type="Proteomes" id="UP000295701"/>
    </source>
</evidence>
<dbReference type="Gene3D" id="3.50.50.60">
    <property type="entry name" value="FAD/NAD(P)-binding domain"/>
    <property type="match status" value="2"/>
</dbReference>
<keyword evidence="7" id="KW-0503">Monooxygenase</keyword>
<dbReference type="Proteomes" id="UP000295701">
    <property type="component" value="Unassembled WGS sequence"/>
</dbReference>
<dbReference type="SUPFAM" id="SSF51905">
    <property type="entry name" value="FAD/NAD(P)-binding domain"/>
    <property type="match status" value="1"/>
</dbReference>
<protein>
    <submittedName>
        <fullName evidence="9">2-octaprenyl-6-methoxyphenyl hydroxylase</fullName>
    </submittedName>
</protein>
<evidence type="ECO:0000259" key="8">
    <source>
        <dbReference type="Pfam" id="PF01494"/>
    </source>
</evidence>
<dbReference type="PANTHER" id="PTHR43876:SF7">
    <property type="entry name" value="UBIQUINONE BIOSYNTHESIS MONOOXYGENASE COQ6, MITOCHONDRIAL"/>
    <property type="match status" value="1"/>
</dbReference>
<comment type="similarity">
    <text evidence="3">Belongs to the UbiH/COQ6 family.</text>
</comment>
<sequence length="405" mass="42992">MDTDVIISGGGLNGLTLALALSHGGLRVSLADPSPLTAETADFDGRSYALAAASCNLLRAIGVWGALAERAQPILGIKVSDGRAGEGPSPLHLAFDHAELEEGPMGHMVEDRHLRPVLVAAARAAERVTLLPGRSVEDHTPDATGVTVRLDDGTTLRASVLVACDGRNSPTGARAGIRRTGWSYGQHGMVAAISHERDHGGIAHQLFMPEGPLAILPLRGNRSSIVWSERSERAAVVNALPEDAYLALLRPRFGDFLGEIALEGARYTYPLMLSLANSMIGPRLALVGDAAHRLHPIAGQGLNAGVKDVATLTEVLVEAHRRGENIGNADVLARYERWRRFDVAALAVATDGFNRLFSNDNPLLRLARDVGLAAVNAVPGLRRGFMREAAGLTGDRPRLLAGRPL</sequence>
<organism evidence="9 10">
    <name type="scientific">Palleronia sediminis</name>
    <dbReference type="NCBI Taxonomy" id="2547833"/>
    <lineage>
        <taxon>Bacteria</taxon>
        <taxon>Pseudomonadati</taxon>
        <taxon>Pseudomonadota</taxon>
        <taxon>Alphaproteobacteria</taxon>
        <taxon>Rhodobacterales</taxon>
        <taxon>Roseobacteraceae</taxon>
        <taxon>Palleronia</taxon>
    </lineage>
</organism>
<evidence type="ECO:0000256" key="2">
    <source>
        <dbReference type="ARBA" id="ARBA00004749"/>
    </source>
</evidence>
<evidence type="ECO:0000256" key="7">
    <source>
        <dbReference type="ARBA" id="ARBA00023033"/>
    </source>
</evidence>
<keyword evidence="5" id="KW-0274">FAD</keyword>
<evidence type="ECO:0000256" key="3">
    <source>
        <dbReference type="ARBA" id="ARBA00005349"/>
    </source>
</evidence>
<dbReference type="EMBL" id="SNAA01000011">
    <property type="protein sequence ID" value="TDL78379.1"/>
    <property type="molecule type" value="Genomic_DNA"/>
</dbReference>
<dbReference type="GO" id="GO:0110142">
    <property type="term" value="C:ubiquinone biosynthesis complex"/>
    <property type="evidence" value="ECO:0007669"/>
    <property type="project" value="UniProtKB-ARBA"/>
</dbReference>
<dbReference type="FunFam" id="3.50.50.60:FF:000021">
    <property type="entry name" value="Ubiquinone biosynthesis monooxygenase COQ6"/>
    <property type="match status" value="1"/>
</dbReference>
<dbReference type="Pfam" id="PF01494">
    <property type="entry name" value="FAD_binding_3"/>
    <property type="match status" value="1"/>
</dbReference>
<evidence type="ECO:0000256" key="1">
    <source>
        <dbReference type="ARBA" id="ARBA00001974"/>
    </source>
</evidence>
<dbReference type="PROSITE" id="PS01304">
    <property type="entry name" value="UBIH"/>
    <property type="match status" value="1"/>
</dbReference>
<dbReference type="GO" id="GO:0006744">
    <property type="term" value="P:ubiquinone biosynthetic process"/>
    <property type="evidence" value="ECO:0007669"/>
    <property type="project" value="UniProtKB-UniPathway"/>
</dbReference>